<gene>
    <name evidence="3" type="ORF">LshimejAT787_0603630</name>
</gene>
<feature type="transmembrane region" description="Helical" evidence="2">
    <location>
        <begin position="161"/>
        <end position="182"/>
    </location>
</feature>
<dbReference type="AlphaFoldDB" id="A0A9P3PP49"/>
<comment type="caution">
    <text evidence="3">The sequence shown here is derived from an EMBL/GenBank/DDBJ whole genome shotgun (WGS) entry which is preliminary data.</text>
</comment>
<evidence type="ECO:0000256" key="2">
    <source>
        <dbReference type="SAM" id="Phobius"/>
    </source>
</evidence>
<accession>A0A9P3PP49</accession>
<proteinExistence type="predicted"/>
<dbReference type="OrthoDB" id="3349377at2759"/>
<reference evidence="3" key="1">
    <citation type="submission" date="2022-07" db="EMBL/GenBank/DDBJ databases">
        <title>The genome of Lyophyllum shimeji provides insight into the initial evolution of ectomycorrhizal fungal genome.</title>
        <authorList>
            <person name="Kobayashi Y."/>
            <person name="Shibata T."/>
            <person name="Hirakawa H."/>
            <person name="Shigenobu S."/>
            <person name="Nishiyama T."/>
            <person name="Yamada A."/>
            <person name="Hasebe M."/>
            <person name="Kawaguchi M."/>
        </authorList>
    </citation>
    <scope>NUCLEOTIDE SEQUENCE</scope>
    <source>
        <strain evidence="3">AT787</strain>
    </source>
</reference>
<dbReference type="Proteomes" id="UP001063166">
    <property type="component" value="Unassembled WGS sequence"/>
</dbReference>
<name>A0A9P3PP49_LYOSH</name>
<evidence type="ECO:0000256" key="1">
    <source>
        <dbReference type="SAM" id="MobiDB-lite"/>
    </source>
</evidence>
<sequence>MSNTGRILLEKAVEFGQMLIFMAPKNRFHSLAHTISTTVVYLHPEPSYSSVTSNLLIGDVMFADDQRDSGTDQPSPGVYICTTDVRTHAFRVGAYWYAAVLLVETVLLGLALAKAWQYRSSSEIQSPLMKQLTRDSLRYFFMLFWIYLANLVVSAKDITIVAEFGIPFGFALPSILANRLLIRIRSTYFRSFPQSEVDAYLPPLQFATSNAPSSRREREEDERQGSEIAFLYPPERRDGSSGSAPVASSRFAWRPVLSSALSRGATALQASRGRPNQCLLRFAPSSHDALKCRRANGKPS</sequence>
<dbReference type="EMBL" id="BRPK01000006">
    <property type="protein sequence ID" value="GLB39201.1"/>
    <property type="molecule type" value="Genomic_DNA"/>
</dbReference>
<keyword evidence="2" id="KW-0472">Membrane</keyword>
<keyword evidence="2" id="KW-1133">Transmembrane helix</keyword>
<feature type="transmembrane region" description="Helical" evidence="2">
    <location>
        <begin position="94"/>
        <end position="116"/>
    </location>
</feature>
<feature type="compositionally biased region" description="Basic and acidic residues" evidence="1">
    <location>
        <begin position="214"/>
        <end position="225"/>
    </location>
</feature>
<keyword evidence="2" id="KW-0812">Transmembrane</keyword>
<feature type="transmembrane region" description="Helical" evidence="2">
    <location>
        <begin position="137"/>
        <end position="155"/>
    </location>
</feature>
<keyword evidence="4" id="KW-1185">Reference proteome</keyword>
<organism evidence="3 4">
    <name type="scientific">Lyophyllum shimeji</name>
    <name type="common">Hon-shimeji</name>
    <name type="synonym">Tricholoma shimeji</name>
    <dbReference type="NCBI Taxonomy" id="47721"/>
    <lineage>
        <taxon>Eukaryota</taxon>
        <taxon>Fungi</taxon>
        <taxon>Dikarya</taxon>
        <taxon>Basidiomycota</taxon>
        <taxon>Agaricomycotina</taxon>
        <taxon>Agaricomycetes</taxon>
        <taxon>Agaricomycetidae</taxon>
        <taxon>Agaricales</taxon>
        <taxon>Tricholomatineae</taxon>
        <taxon>Lyophyllaceae</taxon>
        <taxon>Lyophyllum</taxon>
    </lineage>
</organism>
<feature type="region of interest" description="Disordered" evidence="1">
    <location>
        <begin position="209"/>
        <end position="246"/>
    </location>
</feature>
<evidence type="ECO:0000313" key="3">
    <source>
        <dbReference type="EMBL" id="GLB39201.1"/>
    </source>
</evidence>
<protein>
    <submittedName>
        <fullName evidence="3">Uncharacterized protein</fullName>
    </submittedName>
</protein>
<evidence type="ECO:0000313" key="4">
    <source>
        <dbReference type="Proteomes" id="UP001063166"/>
    </source>
</evidence>